<keyword evidence="3 4" id="KW-0808">Transferase</keyword>
<dbReference type="Pfam" id="PF00201">
    <property type="entry name" value="UDPGT"/>
    <property type="match status" value="1"/>
</dbReference>
<keyword evidence="5" id="KW-1133">Transmembrane helix</keyword>
<evidence type="ECO:0000256" key="2">
    <source>
        <dbReference type="ARBA" id="ARBA00022676"/>
    </source>
</evidence>
<evidence type="ECO:0000256" key="5">
    <source>
        <dbReference type="RuleBase" id="RU362059"/>
    </source>
</evidence>
<comment type="similarity">
    <text evidence="1 4">Belongs to the UDP-glycosyltransferase family.</text>
</comment>
<dbReference type="PROSITE" id="PS00375">
    <property type="entry name" value="UDPGT"/>
    <property type="match status" value="1"/>
</dbReference>
<feature type="signal peptide" evidence="5">
    <location>
        <begin position="1"/>
        <end position="31"/>
    </location>
</feature>
<feature type="transmembrane region" description="Helical" evidence="5">
    <location>
        <begin position="493"/>
        <end position="524"/>
    </location>
</feature>
<keyword evidence="7" id="KW-1185">Reference proteome</keyword>
<evidence type="ECO:0000313" key="7">
    <source>
        <dbReference type="Proteomes" id="UP001345963"/>
    </source>
</evidence>
<dbReference type="EMBL" id="JAHUTI010054927">
    <property type="protein sequence ID" value="MED6250124.1"/>
    <property type="molecule type" value="Genomic_DNA"/>
</dbReference>
<gene>
    <name evidence="6" type="ORF">ATANTOWER_025077</name>
</gene>
<evidence type="ECO:0000256" key="1">
    <source>
        <dbReference type="ARBA" id="ARBA00009995"/>
    </source>
</evidence>
<reference evidence="6 7" key="1">
    <citation type="submission" date="2021-07" db="EMBL/GenBank/DDBJ databases">
        <authorList>
            <person name="Palmer J.M."/>
        </authorList>
    </citation>
    <scope>NUCLEOTIDE SEQUENCE [LARGE SCALE GENOMIC DNA]</scope>
    <source>
        <strain evidence="6 7">AT_MEX2019</strain>
        <tissue evidence="6">Muscle</tissue>
    </source>
</reference>
<keyword evidence="2 4" id="KW-0328">Glycosyltransferase</keyword>
<evidence type="ECO:0000313" key="6">
    <source>
        <dbReference type="EMBL" id="MED6250124.1"/>
    </source>
</evidence>
<dbReference type="EC" id="2.4.1.17" evidence="5"/>
<name>A0ABU7BK59_9TELE</name>
<dbReference type="PANTHER" id="PTHR48043">
    <property type="entry name" value="EG:EG0003.4 PROTEIN-RELATED"/>
    <property type="match status" value="1"/>
</dbReference>
<dbReference type="InterPro" id="IPR050271">
    <property type="entry name" value="UDP-glycosyltransferase"/>
</dbReference>
<comment type="subcellular location">
    <subcellularLocation>
        <location evidence="5">Membrane</location>
        <topology evidence="5">Single-pass membrane protein</topology>
    </subcellularLocation>
</comment>
<evidence type="ECO:0000256" key="3">
    <source>
        <dbReference type="ARBA" id="ARBA00022679"/>
    </source>
</evidence>
<proteinExistence type="inferred from homology"/>
<accession>A0ABU7BK59</accession>
<feature type="chain" id="PRO_5044960931" description="UDP-glucuronosyltransferase" evidence="5">
    <location>
        <begin position="32"/>
        <end position="534"/>
    </location>
</feature>
<comment type="catalytic activity">
    <reaction evidence="5">
        <text>glucuronate acceptor + UDP-alpha-D-glucuronate = acceptor beta-D-glucuronoside + UDP + H(+)</text>
        <dbReference type="Rhea" id="RHEA:21032"/>
        <dbReference type="ChEBI" id="CHEBI:15378"/>
        <dbReference type="ChEBI" id="CHEBI:58052"/>
        <dbReference type="ChEBI" id="CHEBI:58223"/>
        <dbReference type="ChEBI" id="CHEBI:132367"/>
        <dbReference type="ChEBI" id="CHEBI:132368"/>
        <dbReference type="EC" id="2.4.1.17"/>
    </reaction>
</comment>
<dbReference type="Proteomes" id="UP001345963">
    <property type="component" value="Unassembled WGS sequence"/>
</dbReference>
<dbReference type="CDD" id="cd03784">
    <property type="entry name" value="GT1_Gtf-like"/>
    <property type="match status" value="1"/>
</dbReference>
<keyword evidence="5" id="KW-0472">Membrane</keyword>
<keyword evidence="5" id="KW-0732">Signal</keyword>
<dbReference type="Gene3D" id="3.40.50.2000">
    <property type="entry name" value="Glycogen Phosphorylase B"/>
    <property type="match status" value="1"/>
</dbReference>
<comment type="caution">
    <text evidence="6">The sequence shown here is derived from an EMBL/GenBank/DDBJ whole genome shotgun (WGS) entry which is preliminary data.</text>
</comment>
<dbReference type="SUPFAM" id="SSF53756">
    <property type="entry name" value="UDP-Glycosyltransferase/glycogen phosphorylase"/>
    <property type="match status" value="1"/>
</dbReference>
<organism evidence="6 7">
    <name type="scientific">Ataeniobius toweri</name>
    <dbReference type="NCBI Taxonomy" id="208326"/>
    <lineage>
        <taxon>Eukaryota</taxon>
        <taxon>Metazoa</taxon>
        <taxon>Chordata</taxon>
        <taxon>Craniata</taxon>
        <taxon>Vertebrata</taxon>
        <taxon>Euteleostomi</taxon>
        <taxon>Actinopterygii</taxon>
        <taxon>Neopterygii</taxon>
        <taxon>Teleostei</taxon>
        <taxon>Neoteleostei</taxon>
        <taxon>Acanthomorphata</taxon>
        <taxon>Ovalentaria</taxon>
        <taxon>Atherinomorphae</taxon>
        <taxon>Cyprinodontiformes</taxon>
        <taxon>Goodeidae</taxon>
        <taxon>Ataeniobius</taxon>
    </lineage>
</organism>
<keyword evidence="5" id="KW-0812">Transmembrane</keyword>
<evidence type="ECO:0000256" key="4">
    <source>
        <dbReference type="RuleBase" id="RU003718"/>
    </source>
</evidence>
<protein>
    <recommendedName>
        <fullName evidence="5">UDP-glucuronosyltransferase</fullName>
        <ecNumber evidence="5">2.4.1.17</ecNumber>
    </recommendedName>
</protein>
<dbReference type="InterPro" id="IPR002213">
    <property type="entry name" value="UDP_glucos_trans"/>
</dbReference>
<dbReference type="InterPro" id="IPR035595">
    <property type="entry name" value="UDP_glycos_trans_CS"/>
</dbReference>
<sequence length="534" mass="60460">MHHHFTEMSNTVSVFLALLCYLLLQSLSCSGSKILVVPVDGSHWINMKIILEELHSRGHEITVLRSAKSWYIPSNSSIYTSINVPMFEDEANRDFYIKMLQGVMDRRSYPTFIRTFYQQHLLTSVIGDCHKMLARSAAKILDDAVLMKKLKDTKFDLMLTDPAFSLGIILGGYLKLPMVFNVRWINNGEGHQTVAPSPVSYVPVSGSELHDQMNFLERTKNMLHYLYSVYEQYFIINPAYSDLFQKHFSPGTDLVSLGLSADIWLFREDFVFEFPRPTMPNVVYVGGFQCKKAHPLPDDLEAFMQSSGQHGVVVMSMGTLVSALPPEITEAIAAAFAQLPQKVIWRFVGDKPSSLGNNTLLVKWLPQNDLLGHPKTRVFIAHGGTNGLYEAIYHGVPVLGLPLLFDQFDNLLRMKVRGAVRVVEARSLTKDNFLEAVKDVLENPFYRKNIQRLSQLHRDQPMPPMDTAIFWIEYVIRNKGAAHLQSAGFSLPWYSYFCLDVAVVVLALIGTSIWVSVLVCRLLCCRNGKKMKAE</sequence>
<dbReference type="PANTHER" id="PTHR48043:SF32">
    <property type="entry name" value="UDP-GLUCURONOSYLTRANSFERASE"/>
    <property type="match status" value="1"/>
</dbReference>